<dbReference type="GO" id="GO:0004061">
    <property type="term" value="F:arylformamidase activity"/>
    <property type="evidence" value="ECO:0007669"/>
    <property type="project" value="InterPro"/>
</dbReference>
<dbReference type="InterPro" id="IPR037175">
    <property type="entry name" value="KFase_sf"/>
</dbReference>
<dbReference type="SUPFAM" id="SSF102198">
    <property type="entry name" value="Putative cyclase"/>
    <property type="match status" value="1"/>
</dbReference>
<dbReference type="RefSeq" id="WP_091684460.1">
    <property type="nucleotide sequence ID" value="NZ_BAABFM010000079.1"/>
</dbReference>
<dbReference type="PANTHER" id="PTHR31118">
    <property type="entry name" value="CYCLASE-LIKE PROTEIN 2"/>
    <property type="match status" value="1"/>
</dbReference>
<organism evidence="1 2">
    <name type="scientific">Anaerocolumna aminovalerica</name>
    <dbReference type="NCBI Taxonomy" id="1527"/>
    <lineage>
        <taxon>Bacteria</taxon>
        <taxon>Bacillati</taxon>
        <taxon>Bacillota</taxon>
        <taxon>Clostridia</taxon>
        <taxon>Lachnospirales</taxon>
        <taxon>Lachnospiraceae</taxon>
        <taxon>Anaerocolumna</taxon>
    </lineage>
</organism>
<dbReference type="Proteomes" id="UP000198806">
    <property type="component" value="Unassembled WGS sequence"/>
</dbReference>
<dbReference type="OrthoDB" id="1118163at2"/>
<keyword evidence="2" id="KW-1185">Reference proteome</keyword>
<evidence type="ECO:0000313" key="2">
    <source>
        <dbReference type="Proteomes" id="UP000198806"/>
    </source>
</evidence>
<evidence type="ECO:0000313" key="1">
    <source>
        <dbReference type="EMBL" id="SFN91846.1"/>
    </source>
</evidence>
<dbReference type="EMBL" id="FOWD01000004">
    <property type="protein sequence ID" value="SFN91846.1"/>
    <property type="molecule type" value="Genomic_DNA"/>
</dbReference>
<protein>
    <submittedName>
        <fullName evidence="1">Kynurenine formamidase</fullName>
    </submittedName>
</protein>
<dbReference type="InterPro" id="IPR007325">
    <property type="entry name" value="KFase/CYL"/>
</dbReference>
<dbReference type="AlphaFoldDB" id="A0A1I5CYB0"/>
<dbReference type="Pfam" id="PF04199">
    <property type="entry name" value="Cyclase"/>
    <property type="match status" value="1"/>
</dbReference>
<dbReference type="GO" id="GO:0019441">
    <property type="term" value="P:L-tryptophan catabolic process to kynurenine"/>
    <property type="evidence" value="ECO:0007669"/>
    <property type="project" value="InterPro"/>
</dbReference>
<sequence length="189" mass="21575">MEIELTTEMDKKLMEQWLSTQENRHIATGHAGTHLDVYNKSTIPLEYFKNIGVLLDVSSISEEREVRIDDIDGINIPQNSFVLIRTARSENEVYGTAGYFSNHPQLSHDLINYLLSKKIRFIGIDCSGIRRGDEHEKADRLCESKGVYVVENLTNLDKLVDAINFNIYALWFNDEIATGLPCRIIADIE</sequence>
<reference evidence="1 2" key="1">
    <citation type="submission" date="2016-10" db="EMBL/GenBank/DDBJ databases">
        <authorList>
            <person name="de Groot N.N."/>
        </authorList>
    </citation>
    <scope>NUCLEOTIDE SEQUENCE [LARGE SCALE GENOMIC DNA]</scope>
    <source>
        <strain evidence="1 2">DSM 1283</strain>
    </source>
</reference>
<dbReference type="PANTHER" id="PTHR31118:SF32">
    <property type="entry name" value="KYNURENINE FORMAMIDASE"/>
    <property type="match status" value="1"/>
</dbReference>
<dbReference type="STRING" id="1527.SAMN04489757_104107"/>
<dbReference type="Gene3D" id="3.50.30.50">
    <property type="entry name" value="Putative cyclase"/>
    <property type="match status" value="1"/>
</dbReference>
<accession>A0A1I5CYB0</accession>
<proteinExistence type="predicted"/>
<gene>
    <name evidence="1" type="ORF">SAMN04489757_104107</name>
</gene>
<name>A0A1I5CYB0_9FIRM</name>